<dbReference type="InterPro" id="IPR021771">
    <property type="entry name" value="Triacylglycerol_lipase_N"/>
</dbReference>
<keyword evidence="1" id="KW-0378">Hydrolase</keyword>
<accession>A0A1E4THP2</accession>
<name>A0A1E4THP2_9ASCO</name>
<dbReference type="InterPro" id="IPR016035">
    <property type="entry name" value="Acyl_Trfase/lysoPLipase"/>
</dbReference>
<feature type="non-terminal residue" evidence="6">
    <location>
        <position position="503"/>
    </location>
</feature>
<dbReference type="GO" id="GO:0016042">
    <property type="term" value="P:lipid catabolic process"/>
    <property type="evidence" value="ECO:0007669"/>
    <property type="project" value="UniProtKB-KW"/>
</dbReference>
<feature type="domain" description="PNPLA" evidence="5">
    <location>
        <begin position="164"/>
        <end position="346"/>
    </location>
</feature>
<organism evidence="6 7">
    <name type="scientific">Tortispora caseinolytica NRRL Y-17796</name>
    <dbReference type="NCBI Taxonomy" id="767744"/>
    <lineage>
        <taxon>Eukaryota</taxon>
        <taxon>Fungi</taxon>
        <taxon>Dikarya</taxon>
        <taxon>Ascomycota</taxon>
        <taxon>Saccharomycotina</taxon>
        <taxon>Trigonopsidomycetes</taxon>
        <taxon>Trigonopsidales</taxon>
        <taxon>Trigonopsidaceae</taxon>
        <taxon>Tortispora</taxon>
    </lineage>
</organism>
<evidence type="ECO:0000256" key="3">
    <source>
        <dbReference type="ARBA" id="ARBA00023098"/>
    </source>
</evidence>
<keyword evidence="3" id="KW-0443">Lipid metabolism</keyword>
<evidence type="ECO:0000313" key="6">
    <source>
        <dbReference type="EMBL" id="ODV91280.1"/>
    </source>
</evidence>
<dbReference type="PROSITE" id="PS51635">
    <property type="entry name" value="PNPLA"/>
    <property type="match status" value="1"/>
</dbReference>
<evidence type="ECO:0000259" key="5">
    <source>
        <dbReference type="PROSITE" id="PS51635"/>
    </source>
</evidence>
<dbReference type="Pfam" id="PF01734">
    <property type="entry name" value="Patatin"/>
    <property type="match status" value="1"/>
</dbReference>
<evidence type="ECO:0000256" key="2">
    <source>
        <dbReference type="ARBA" id="ARBA00022963"/>
    </source>
</evidence>
<dbReference type="PANTHER" id="PTHR14226:SF44">
    <property type="entry name" value="TRIACYLGLYCEROL LIPASE 3"/>
    <property type="match status" value="1"/>
</dbReference>
<dbReference type="InterPro" id="IPR050301">
    <property type="entry name" value="NTE"/>
</dbReference>
<keyword evidence="2" id="KW-0442">Lipid degradation</keyword>
<reference evidence="7" key="1">
    <citation type="submission" date="2016-02" db="EMBL/GenBank/DDBJ databases">
        <title>Comparative genomics of biotechnologically important yeasts.</title>
        <authorList>
            <consortium name="DOE Joint Genome Institute"/>
            <person name="Riley R."/>
            <person name="Haridas S."/>
            <person name="Wolfe K.H."/>
            <person name="Lopes M.R."/>
            <person name="Hittinger C.T."/>
            <person name="Goker M."/>
            <person name="Salamov A."/>
            <person name="Wisecaver J."/>
            <person name="Long T.M."/>
            <person name="Aerts A.L."/>
            <person name="Barry K."/>
            <person name="Choi C."/>
            <person name="Clum A."/>
            <person name="Coughlan A.Y."/>
            <person name="Deshpande S."/>
            <person name="Douglass A.P."/>
            <person name="Hanson S.J."/>
            <person name="Klenk H.-P."/>
            <person name="Labutti K."/>
            <person name="Lapidus A."/>
            <person name="Lindquist E."/>
            <person name="Lipzen A."/>
            <person name="Meier-Kolthoff J.P."/>
            <person name="Ohm R.A."/>
            <person name="Otillar R.P."/>
            <person name="Pangilinan J."/>
            <person name="Peng Y."/>
            <person name="Rokas A."/>
            <person name="Rosa C.A."/>
            <person name="Scheuner C."/>
            <person name="Sibirny A.A."/>
            <person name="Slot J.C."/>
            <person name="Stielow J.B."/>
            <person name="Sun H."/>
            <person name="Kurtzman C.P."/>
            <person name="Blackwell M."/>
            <person name="Jeffries T.W."/>
            <person name="Grigoriev I.V."/>
        </authorList>
    </citation>
    <scope>NUCLEOTIDE SEQUENCE [LARGE SCALE GENOMIC DNA]</scope>
    <source>
        <strain evidence="7">NRRL Y-17796</strain>
    </source>
</reference>
<evidence type="ECO:0000256" key="4">
    <source>
        <dbReference type="PROSITE-ProRule" id="PRU01161"/>
    </source>
</evidence>
<dbReference type="Pfam" id="PF11815">
    <property type="entry name" value="DUF3336"/>
    <property type="match status" value="1"/>
</dbReference>
<comment type="caution">
    <text evidence="4">Lacks conserved residue(s) required for the propagation of feature annotation.</text>
</comment>
<evidence type="ECO:0000256" key="1">
    <source>
        <dbReference type="ARBA" id="ARBA00022801"/>
    </source>
</evidence>
<dbReference type="Proteomes" id="UP000095023">
    <property type="component" value="Unassembled WGS sequence"/>
</dbReference>
<protein>
    <recommendedName>
        <fullName evidence="5">PNPLA domain-containing protein</fullName>
    </recommendedName>
</protein>
<gene>
    <name evidence="6" type="ORF">CANCADRAFT_11616</name>
</gene>
<dbReference type="PANTHER" id="PTHR14226">
    <property type="entry name" value="NEUROPATHY TARGET ESTERASE/SWISS CHEESE D.MELANOGASTER"/>
    <property type="match status" value="1"/>
</dbReference>
<dbReference type="GO" id="GO:0004806">
    <property type="term" value="F:triacylglycerol lipase activity"/>
    <property type="evidence" value="ECO:0007669"/>
    <property type="project" value="EnsemblFungi"/>
</dbReference>
<dbReference type="AlphaFoldDB" id="A0A1E4THP2"/>
<dbReference type="EMBL" id="KV453842">
    <property type="protein sequence ID" value="ODV91280.1"/>
    <property type="molecule type" value="Genomic_DNA"/>
</dbReference>
<dbReference type="InterPro" id="IPR002641">
    <property type="entry name" value="PNPLA_dom"/>
</dbReference>
<sequence>MLAEVVSYWYSRLWSQLWTPKPRSILRKQLDRATSYQEHEEIAMALDTMMGNDLWRQNPIDSGFDYKLISERLTQLYDARMAGDQLKIANILRASVVRNIGSISGKAMFTRSYAGTKILIEDYIDEVVRCIHALYSLPTTDKFDAQARHDLLSAIRRSLGRTVLVLQGGSVFGTCHLGVLRGLYQQDLLPRIIAGSGFGALVAALVAATPDLSAFFSTLPMYYEYFLGEKEIPLSERFSADRVKRILRDLASASSTNSKSSLMRLVKRCLGDMTFEEAFILTERTLNIVVYTDNPNVPSLFNYVRTPNVVIWSAAAASISEGSQLDIRFKKIDGSISKPHERWDAIPDEDKPVTTLPWVSVSSTAKVQPYMAMTALFNVNHFIISQTHPYVAPFLLTDLRKYAHVNTWYNKLTRLAVLELNHRLRQIDFFGLLPQTLKRVLVDEPFPGVEITTVPDIHAGDATHLFDAPSKELLEYWMLKGERSIWHALPLIRTRCLVEVALD</sequence>
<dbReference type="OrthoDB" id="10049244at2759"/>
<proteinExistence type="predicted"/>
<dbReference type="Gene3D" id="3.40.1090.10">
    <property type="entry name" value="Cytosolic phospholipase A2 catalytic domain"/>
    <property type="match status" value="1"/>
</dbReference>
<dbReference type="GO" id="GO:0006642">
    <property type="term" value="P:triglyceride mobilization"/>
    <property type="evidence" value="ECO:0007669"/>
    <property type="project" value="EnsemblFungi"/>
</dbReference>
<dbReference type="SUPFAM" id="SSF52151">
    <property type="entry name" value="FabD/lysophospholipase-like"/>
    <property type="match status" value="1"/>
</dbReference>
<evidence type="ECO:0000313" key="7">
    <source>
        <dbReference type="Proteomes" id="UP000095023"/>
    </source>
</evidence>
<keyword evidence="7" id="KW-1185">Reference proteome</keyword>